<name>A0A841RIY2_9SPIO</name>
<gene>
    <name evidence="2" type="ORF">HNR50_003951</name>
</gene>
<keyword evidence="3" id="KW-1185">Reference proteome</keyword>
<keyword evidence="1" id="KW-0812">Transmembrane</keyword>
<reference evidence="2 3" key="1">
    <citation type="submission" date="2020-08" db="EMBL/GenBank/DDBJ databases">
        <title>Genomic Encyclopedia of Type Strains, Phase IV (KMG-IV): sequencing the most valuable type-strain genomes for metagenomic binning, comparative biology and taxonomic classification.</title>
        <authorList>
            <person name="Goeker M."/>
        </authorList>
    </citation>
    <scope>NUCLEOTIDE SEQUENCE [LARGE SCALE GENOMIC DNA]</scope>
    <source>
        <strain evidence="2 3">DSM 2461</strain>
    </source>
</reference>
<evidence type="ECO:0000256" key="1">
    <source>
        <dbReference type="SAM" id="Phobius"/>
    </source>
</evidence>
<sequence>MIRKKGFMAMLVLSLFLFFAAYATLIPFENAEKVSLLGYSALSVYAPVTTLGFLFCAIAAQIIRRRFFRI</sequence>
<dbReference type="AlphaFoldDB" id="A0A841RIY2"/>
<proteinExistence type="predicted"/>
<organism evidence="2 3">
    <name type="scientific">Spirochaeta isovalerica</name>
    <dbReference type="NCBI Taxonomy" id="150"/>
    <lineage>
        <taxon>Bacteria</taxon>
        <taxon>Pseudomonadati</taxon>
        <taxon>Spirochaetota</taxon>
        <taxon>Spirochaetia</taxon>
        <taxon>Spirochaetales</taxon>
        <taxon>Spirochaetaceae</taxon>
        <taxon>Spirochaeta</taxon>
    </lineage>
</organism>
<dbReference type="RefSeq" id="WP_184748494.1">
    <property type="nucleotide sequence ID" value="NZ_JACHGJ010000010.1"/>
</dbReference>
<feature type="transmembrane region" description="Helical" evidence="1">
    <location>
        <begin position="39"/>
        <end position="63"/>
    </location>
</feature>
<evidence type="ECO:0000313" key="3">
    <source>
        <dbReference type="Proteomes" id="UP000587760"/>
    </source>
</evidence>
<dbReference type="Proteomes" id="UP000587760">
    <property type="component" value="Unassembled WGS sequence"/>
</dbReference>
<comment type="caution">
    <text evidence="2">The sequence shown here is derived from an EMBL/GenBank/DDBJ whole genome shotgun (WGS) entry which is preliminary data.</text>
</comment>
<protein>
    <submittedName>
        <fullName evidence="2">Uncharacterized protein</fullName>
    </submittedName>
</protein>
<accession>A0A841RIY2</accession>
<dbReference type="EMBL" id="JACHGJ010000010">
    <property type="protein sequence ID" value="MBB6482262.1"/>
    <property type="molecule type" value="Genomic_DNA"/>
</dbReference>
<keyword evidence="1" id="KW-1133">Transmembrane helix</keyword>
<evidence type="ECO:0000313" key="2">
    <source>
        <dbReference type="EMBL" id="MBB6482262.1"/>
    </source>
</evidence>
<keyword evidence="1" id="KW-0472">Membrane</keyword>